<dbReference type="GeneID" id="80883334"/>
<gene>
    <name evidence="2" type="ORF">POJ06DRAFT_257579</name>
</gene>
<keyword evidence="3" id="KW-1185">Reference proteome</keyword>
<evidence type="ECO:0000313" key="2">
    <source>
        <dbReference type="EMBL" id="KAJ8098637.1"/>
    </source>
</evidence>
<comment type="caution">
    <text evidence="2">The sequence shown here is derived from an EMBL/GenBank/DDBJ whole genome shotgun (WGS) entry which is preliminary data.</text>
</comment>
<accession>A0AAD7QNH3</accession>
<keyword evidence="1" id="KW-0472">Membrane</keyword>
<dbReference type="EMBL" id="JARPMG010000008">
    <property type="protein sequence ID" value="KAJ8098637.1"/>
    <property type="molecule type" value="Genomic_DNA"/>
</dbReference>
<evidence type="ECO:0000256" key="1">
    <source>
        <dbReference type="SAM" id="Phobius"/>
    </source>
</evidence>
<feature type="transmembrane region" description="Helical" evidence="1">
    <location>
        <begin position="21"/>
        <end position="41"/>
    </location>
</feature>
<evidence type="ECO:0000313" key="3">
    <source>
        <dbReference type="Proteomes" id="UP001217417"/>
    </source>
</evidence>
<organism evidence="2 3">
    <name type="scientific">Lipomyces tetrasporus</name>
    <dbReference type="NCBI Taxonomy" id="54092"/>
    <lineage>
        <taxon>Eukaryota</taxon>
        <taxon>Fungi</taxon>
        <taxon>Dikarya</taxon>
        <taxon>Ascomycota</taxon>
        <taxon>Saccharomycotina</taxon>
        <taxon>Lipomycetes</taxon>
        <taxon>Lipomycetales</taxon>
        <taxon>Lipomycetaceae</taxon>
        <taxon>Lipomyces</taxon>
    </lineage>
</organism>
<reference evidence="2" key="1">
    <citation type="submission" date="2023-03" db="EMBL/GenBank/DDBJ databases">
        <title>Near-Complete genome sequence of Lipomyces tetrasporous NRRL Y-64009, an oleaginous yeast capable of growing on lignocellulosic hydrolysates.</title>
        <authorList>
            <consortium name="Lawrence Berkeley National Laboratory"/>
            <person name="Jagtap S.S."/>
            <person name="Liu J.-J."/>
            <person name="Walukiewicz H.E."/>
            <person name="Pangilinan J."/>
            <person name="Lipzen A."/>
            <person name="Ahrendt S."/>
            <person name="Koriabine M."/>
            <person name="Cobaugh K."/>
            <person name="Salamov A."/>
            <person name="Yoshinaga Y."/>
            <person name="Ng V."/>
            <person name="Daum C."/>
            <person name="Grigoriev I.V."/>
            <person name="Slininger P.J."/>
            <person name="Dien B.S."/>
            <person name="Jin Y.-S."/>
            <person name="Rao C.V."/>
        </authorList>
    </citation>
    <scope>NUCLEOTIDE SEQUENCE</scope>
    <source>
        <strain evidence="2">NRRL Y-64009</strain>
    </source>
</reference>
<sequence>MIVECLKLARGFKSILLLPRHMFIAVIGLTVRFVLSFLLTLDISSHLQAAAKEISFMALVTISKASRWAGPDVLDLASLTSYVPNVSYRYQEYFMFIAVLVCLLGEDPETKTVNL</sequence>
<dbReference type="RefSeq" id="XP_056042087.1">
    <property type="nucleotide sequence ID" value="XM_056188168.1"/>
</dbReference>
<protein>
    <submittedName>
        <fullName evidence="2">Uncharacterized protein</fullName>
    </submittedName>
</protein>
<keyword evidence="1" id="KW-0812">Transmembrane</keyword>
<dbReference type="Proteomes" id="UP001217417">
    <property type="component" value="Unassembled WGS sequence"/>
</dbReference>
<proteinExistence type="predicted"/>
<keyword evidence="1" id="KW-1133">Transmembrane helix</keyword>
<name>A0AAD7QNH3_9ASCO</name>
<dbReference type="AlphaFoldDB" id="A0AAD7QNH3"/>